<dbReference type="AlphaFoldDB" id="A0A7S0VQW7"/>
<dbReference type="PANTHER" id="PTHR46361:SF3">
    <property type="entry name" value="ELECTRON CARRIER_ PROTEIN DISULFIDE OXIDOREDUCTASE"/>
    <property type="match status" value="1"/>
</dbReference>
<evidence type="ECO:0000259" key="3">
    <source>
        <dbReference type="PROSITE" id="PS50186"/>
    </source>
</evidence>
<dbReference type="InterPro" id="IPR036390">
    <property type="entry name" value="WH_DNA-bd_sf"/>
</dbReference>
<dbReference type="PRINTS" id="PR00160">
    <property type="entry name" value="GLUTAREDOXIN"/>
</dbReference>
<dbReference type="Pfam" id="PF00462">
    <property type="entry name" value="Glutaredoxin"/>
    <property type="match status" value="1"/>
</dbReference>
<evidence type="ECO:0000256" key="1">
    <source>
        <dbReference type="ARBA" id="ARBA00023157"/>
    </source>
</evidence>
<accession>A0A7S0VQW7</accession>
<dbReference type="InterPro" id="IPR000591">
    <property type="entry name" value="DEP_dom"/>
</dbReference>
<dbReference type="SUPFAM" id="SSF46785">
    <property type="entry name" value="Winged helix' DNA-binding domain"/>
    <property type="match status" value="1"/>
</dbReference>
<dbReference type="EMBL" id="HBFN01013133">
    <property type="protein sequence ID" value="CAD8793571.1"/>
    <property type="molecule type" value="Transcribed_RNA"/>
</dbReference>
<dbReference type="GO" id="GO:0035556">
    <property type="term" value="P:intracellular signal transduction"/>
    <property type="evidence" value="ECO:0007669"/>
    <property type="project" value="InterPro"/>
</dbReference>
<dbReference type="InterPro" id="IPR002109">
    <property type="entry name" value="Glutaredoxin"/>
</dbReference>
<dbReference type="PROSITE" id="PS51354">
    <property type="entry name" value="GLUTAREDOXIN_2"/>
    <property type="match status" value="1"/>
</dbReference>
<dbReference type="CDD" id="cd04371">
    <property type="entry name" value="DEP"/>
    <property type="match status" value="1"/>
</dbReference>
<dbReference type="InterPro" id="IPR011767">
    <property type="entry name" value="GLR_AS"/>
</dbReference>
<dbReference type="Pfam" id="PF00610">
    <property type="entry name" value="DEP"/>
    <property type="match status" value="1"/>
</dbReference>
<feature type="domain" description="DEP" evidence="3">
    <location>
        <begin position="134"/>
        <end position="211"/>
    </location>
</feature>
<dbReference type="InterPro" id="IPR014025">
    <property type="entry name" value="Glutaredoxin_subgr"/>
</dbReference>
<dbReference type="SUPFAM" id="SSF52833">
    <property type="entry name" value="Thioredoxin-like"/>
    <property type="match status" value="1"/>
</dbReference>
<dbReference type="Pfam" id="PF04784">
    <property type="entry name" value="DUF547"/>
    <property type="match status" value="1"/>
</dbReference>
<name>A0A7S0VQW7_9CRYP</name>
<dbReference type="CDD" id="cd02066">
    <property type="entry name" value="GRX_family"/>
    <property type="match status" value="1"/>
</dbReference>
<dbReference type="Gene3D" id="3.40.30.10">
    <property type="entry name" value="Glutaredoxin"/>
    <property type="match status" value="1"/>
</dbReference>
<dbReference type="PANTHER" id="PTHR46361">
    <property type="entry name" value="ELECTRON CARRIER/ PROTEIN DISULFIDE OXIDOREDUCTASE"/>
    <property type="match status" value="1"/>
</dbReference>
<proteinExistence type="predicted"/>
<dbReference type="InterPro" id="IPR036249">
    <property type="entry name" value="Thioredoxin-like_sf"/>
</dbReference>
<keyword evidence="2" id="KW-0676">Redox-active center</keyword>
<organism evidence="4">
    <name type="scientific">Hemiselmis tepida</name>
    <dbReference type="NCBI Taxonomy" id="464990"/>
    <lineage>
        <taxon>Eukaryota</taxon>
        <taxon>Cryptophyceae</taxon>
        <taxon>Cryptomonadales</taxon>
        <taxon>Hemiselmidaceae</taxon>
        <taxon>Hemiselmis</taxon>
    </lineage>
</organism>
<keyword evidence="1" id="KW-1015">Disulfide bond</keyword>
<protein>
    <recommendedName>
        <fullName evidence="3">DEP domain-containing protein</fullName>
    </recommendedName>
</protein>
<dbReference type="InterPro" id="IPR036388">
    <property type="entry name" value="WH-like_DNA-bd_sf"/>
</dbReference>
<dbReference type="InterPro" id="IPR006869">
    <property type="entry name" value="DUF547"/>
</dbReference>
<evidence type="ECO:0000313" key="4">
    <source>
        <dbReference type="EMBL" id="CAD8793571.1"/>
    </source>
</evidence>
<dbReference type="Gene3D" id="1.10.10.10">
    <property type="entry name" value="Winged helix-like DNA-binding domain superfamily/Winged helix DNA-binding domain"/>
    <property type="match status" value="1"/>
</dbReference>
<gene>
    <name evidence="4" type="ORF">HTEP1355_LOCUS7557</name>
</gene>
<evidence type="ECO:0000256" key="2">
    <source>
        <dbReference type="ARBA" id="ARBA00023284"/>
    </source>
</evidence>
<reference evidence="4" key="1">
    <citation type="submission" date="2021-01" db="EMBL/GenBank/DDBJ databases">
        <authorList>
            <person name="Corre E."/>
            <person name="Pelletier E."/>
            <person name="Niang G."/>
            <person name="Scheremetjew M."/>
            <person name="Finn R."/>
            <person name="Kale V."/>
            <person name="Holt S."/>
            <person name="Cochrane G."/>
            <person name="Meng A."/>
            <person name="Brown T."/>
            <person name="Cohen L."/>
        </authorList>
    </citation>
    <scope>NUCLEOTIDE SEQUENCE</scope>
    <source>
        <strain evidence="4">CCMP443</strain>
    </source>
</reference>
<dbReference type="PROSITE" id="PS50186">
    <property type="entry name" value="DEP"/>
    <property type="match status" value="1"/>
</dbReference>
<dbReference type="PROSITE" id="PS51257">
    <property type="entry name" value="PROKAR_LIPOPROTEIN"/>
    <property type="match status" value="1"/>
</dbReference>
<sequence length="490" mass="55353">MEGFKGQVAVFSITGCPHCKAAKALLKELGAPYVEVDLSGRKDFRLWLVNKTGKRTAPQIFFNDLHVGGSTELLDLHKEGKLAGMLEEVKSTPIPEGAPQLSSEMGEVDEEEEDFSFKCEPDVQARIVAAMRAEHGGLDIRDRRLRLVLYTRCFLGSDFVAWIRAHSELTSCSSKEDALDLGNEMLRGGLFDHVKSQYDLEDRDLFYRFADDDPRGARALNVMEEGTVACQPQSAGELGKHLRTTILRLYDEFLSEDGTQVDYEGIAGSVLFTEYRETAARLTRVNLNVPHEERAAFFINVYNALVIHKMAVEGRPVSLWQRYKFFTRPGYIISGQPYSLNDIENGILRANKPPPMSSTRQFSRIDPRSRFALRKVDPRVHFALVCGARSCPPIQTYDSENLDEALTCAAQAFFEGDGILLDEARGEVSVTRICKWYRSDFGEDDLDVVGWIVSFLEGEKRAACIRMLVKNASLKVKYQEYLWESNSKRR</sequence>
<dbReference type="SMART" id="SM00049">
    <property type="entry name" value="DEP"/>
    <property type="match status" value="1"/>
</dbReference>
<dbReference type="PROSITE" id="PS00195">
    <property type="entry name" value="GLUTAREDOXIN_1"/>
    <property type="match status" value="1"/>
</dbReference>